<organism evidence="4 5">
    <name type="scientific">Steccherinum ochraceum</name>
    <dbReference type="NCBI Taxonomy" id="92696"/>
    <lineage>
        <taxon>Eukaryota</taxon>
        <taxon>Fungi</taxon>
        <taxon>Dikarya</taxon>
        <taxon>Basidiomycota</taxon>
        <taxon>Agaricomycotina</taxon>
        <taxon>Agaricomycetes</taxon>
        <taxon>Polyporales</taxon>
        <taxon>Steccherinaceae</taxon>
        <taxon>Steccherinum</taxon>
    </lineage>
</organism>
<dbReference type="STRING" id="92696.A0A4V2MW05"/>
<dbReference type="PANTHER" id="PTHR44051:SF3">
    <property type="entry name" value="TRANSCRIPTIONAL REGULATOR URE2"/>
    <property type="match status" value="1"/>
</dbReference>
<evidence type="ECO:0000259" key="3">
    <source>
        <dbReference type="PROSITE" id="PS50405"/>
    </source>
</evidence>
<dbReference type="InterPro" id="IPR040079">
    <property type="entry name" value="Glutathione_S-Trfase"/>
</dbReference>
<dbReference type="GO" id="GO:0016740">
    <property type="term" value="F:transferase activity"/>
    <property type="evidence" value="ECO:0007669"/>
    <property type="project" value="UniProtKB-KW"/>
</dbReference>
<accession>A0A4V2MW05</accession>
<dbReference type="SFLD" id="SFLDS00019">
    <property type="entry name" value="Glutathione_Transferase_(cytos"/>
    <property type="match status" value="1"/>
</dbReference>
<proteinExistence type="inferred from homology"/>
<dbReference type="Proteomes" id="UP000292702">
    <property type="component" value="Unassembled WGS sequence"/>
</dbReference>
<evidence type="ECO:0000256" key="1">
    <source>
        <dbReference type="ARBA" id="ARBA00007409"/>
    </source>
</evidence>
<evidence type="ECO:0000313" key="5">
    <source>
        <dbReference type="Proteomes" id="UP000292702"/>
    </source>
</evidence>
<dbReference type="InterPro" id="IPR004046">
    <property type="entry name" value="GST_C"/>
</dbReference>
<dbReference type="SFLD" id="SFLDG00358">
    <property type="entry name" value="Main_(cytGST)"/>
    <property type="match status" value="1"/>
</dbReference>
<dbReference type="Pfam" id="PF00043">
    <property type="entry name" value="GST_C"/>
    <property type="match status" value="1"/>
</dbReference>
<dbReference type="PANTHER" id="PTHR44051">
    <property type="entry name" value="GLUTATHIONE S-TRANSFERASE-RELATED"/>
    <property type="match status" value="1"/>
</dbReference>
<dbReference type="Gene3D" id="3.40.30.10">
    <property type="entry name" value="Glutaredoxin"/>
    <property type="match status" value="1"/>
</dbReference>
<keyword evidence="5" id="KW-1185">Reference proteome</keyword>
<keyword evidence="4" id="KW-0808">Transferase</keyword>
<sequence length="240" mass="28010">MKSGRSPPRSAHYQLLPLYHLNTTSPHKDFTLYSTKPSPSGWKVAVIMEELGLNYDTIWIPVLVDHLNADFVIWDSSAIMLYLIERYDKEGKITVQSAAEKAVMMQWLFYQSSSQGPMFSQLFYFGWRLPERMPTAIKRYQDELIRIFAVLEGVLKKAKEDGKDWLVGDKLTVVDLSFVIWNHFAPFLMSTYERTFAISQDYPHVFAWHKRMTERPGVKRILEQHAEYNDSFAALSAMWK</sequence>
<dbReference type="SUPFAM" id="SSF52833">
    <property type="entry name" value="Thioredoxin-like"/>
    <property type="match status" value="1"/>
</dbReference>
<gene>
    <name evidence="4" type="primary">GST2_4</name>
    <name evidence="4" type="ORF">EIP91_004098</name>
</gene>
<evidence type="ECO:0000259" key="2">
    <source>
        <dbReference type="PROSITE" id="PS50404"/>
    </source>
</evidence>
<dbReference type="EMBL" id="RWJN01000237">
    <property type="protein sequence ID" value="TCD64417.1"/>
    <property type="molecule type" value="Genomic_DNA"/>
</dbReference>
<evidence type="ECO:0000313" key="4">
    <source>
        <dbReference type="EMBL" id="TCD64417.1"/>
    </source>
</evidence>
<dbReference type="Gene3D" id="1.20.1050.130">
    <property type="match status" value="1"/>
</dbReference>
<dbReference type="SUPFAM" id="SSF47616">
    <property type="entry name" value="GST C-terminal domain-like"/>
    <property type="match status" value="1"/>
</dbReference>
<reference evidence="4 5" key="1">
    <citation type="submission" date="2018-11" db="EMBL/GenBank/DDBJ databases">
        <title>Genome assembly of Steccherinum ochraceum LE-BIN_3174, the white-rot fungus of the Steccherinaceae family (The Residual Polyporoid clade, Polyporales, Basidiomycota).</title>
        <authorList>
            <person name="Fedorova T.V."/>
            <person name="Glazunova O.A."/>
            <person name="Landesman E.O."/>
            <person name="Moiseenko K.V."/>
            <person name="Psurtseva N.V."/>
            <person name="Savinova O.S."/>
            <person name="Shakhova N.V."/>
            <person name="Tyazhelova T.V."/>
            <person name="Vasina D.V."/>
        </authorList>
    </citation>
    <scope>NUCLEOTIDE SEQUENCE [LARGE SCALE GENOMIC DNA]</scope>
    <source>
        <strain evidence="4 5">LE-BIN_3174</strain>
    </source>
</reference>
<dbReference type="AlphaFoldDB" id="A0A4V2MW05"/>
<dbReference type="InterPro" id="IPR004045">
    <property type="entry name" value="Glutathione_S-Trfase_N"/>
</dbReference>
<dbReference type="PROSITE" id="PS50404">
    <property type="entry name" value="GST_NTER"/>
    <property type="match status" value="1"/>
</dbReference>
<comment type="similarity">
    <text evidence="1">Belongs to the GST superfamily.</text>
</comment>
<dbReference type="PROSITE" id="PS50405">
    <property type="entry name" value="GST_CTER"/>
    <property type="match status" value="1"/>
</dbReference>
<dbReference type="InterPro" id="IPR036282">
    <property type="entry name" value="Glutathione-S-Trfase_C_sf"/>
</dbReference>
<name>A0A4V2MW05_9APHY</name>
<dbReference type="InterPro" id="IPR036249">
    <property type="entry name" value="Thioredoxin-like_sf"/>
</dbReference>
<feature type="domain" description="GST N-terminal" evidence="2">
    <location>
        <begin position="28"/>
        <end position="91"/>
    </location>
</feature>
<dbReference type="InterPro" id="IPR010987">
    <property type="entry name" value="Glutathione-S-Trfase_C-like"/>
</dbReference>
<feature type="domain" description="GST C-terminal" evidence="3">
    <location>
        <begin position="97"/>
        <end position="232"/>
    </location>
</feature>
<dbReference type="OrthoDB" id="2789670at2759"/>
<protein>
    <submittedName>
        <fullName evidence="4">Glutathione S-transferase 2</fullName>
    </submittedName>
</protein>
<comment type="caution">
    <text evidence="4">The sequence shown here is derived from an EMBL/GenBank/DDBJ whole genome shotgun (WGS) entry which is preliminary data.</text>
</comment>